<organism evidence="1 2">
    <name type="scientific">Pseudocercospora musae</name>
    <dbReference type="NCBI Taxonomy" id="113226"/>
    <lineage>
        <taxon>Eukaryota</taxon>
        <taxon>Fungi</taxon>
        <taxon>Dikarya</taxon>
        <taxon>Ascomycota</taxon>
        <taxon>Pezizomycotina</taxon>
        <taxon>Dothideomycetes</taxon>
        <taxon>Dothideomycetidae</taxon>
        <taxon>Mycosphaerellales</taxon>
        <taxon>Mycosphaerellaceae</taxon>
        <taxon>Pseudocercospora</taxon>
    </lineage>
</organism>
<accession>A0A139IS67</accession>
<name>A0A139IS67_9PEZI</name>
<dbReference type="Proteomes" id="UP000073492">
    <property type="component" value="Unassembled WGS sequence"/>
</dbReference>
<proteinExistence type="predicted"/>
<sequence>MPAGRPHITQADDSTRSIIITLLIVIASPATGVGWDAHSARVDAHHDPTAAQSAHVSVRTARLFDSRGMRDTIIALSRGPVADARLMGASQRGDALRRFLRSIGNLKHDHESYLHLDAQHASLMQQSALDLQPHLSGVMDGESSDTLCLKLT</sequence>
<dbReference type="AlphaFoldDB" id="A0A139IS67"/>
<protein>
    <submittedName>
        <fullName evidence="1">Uncharacterized protein</fullName>
    </submittedName>
</protein>
<gene>
    <name evidence="1" type="ORF">AC579_3837</name>
</gene>
<evidence type="ECO:0000313" key="2">
    <source>
        <dbReference type="Proteomes" id="UP000073492"/>
    </source>
</evidence>
<reference evidence="1 2" key="1">
    <citation type="submission" date="2015-07" db="EMBL/GenBank/DDBJ databases">
        <title>Comparative genomics of the Sigatoka disease complex on banana suggests a link between parallel evolutionary changes in Pseudocercospora fijiensis and Pseudocercospora eumusae and increased virulence on the banana host.</title>
        <authorList>
            <person name="Chang T.-C."/>
            <person name="Salvucci A."/>
            <person name="Crous P.W."/>
            <person name="Stergiopoulos I."/>
        </authorList>
    </citation>
    <scope>NUCLEOTIDE SEQUENCE [LARGE SCALE GENOMIC DNA]</scope>
    <source>
        <strain evidence="1 2">CBS 116634</strain>
    </source>
</reference>
<evidence type="ECO:0000313" key="1">
    <source>
        <dbReference type="EMBL" id="KXT17396.1"/>
    </source>
</evidence>
<dbReference type="EMBL" id="LFZO01000021">
    <property type="protein sequence ID" value="KXT17396.1"/>
    <property type="molecule type" value="Genomic_DNA"/>
</dbReference>
<comment type="caution">
    <text evidence="1">The sequence shown here is derived from an EMBL/GenBank/DDBJ whole genome shotgun (WGS) entry which is preliminary data.</text>
</comment>
<keyword evidence="2" id="KW-1185">Reference proteome</keyword>